<evidence type="ECO:0000313" key="1">
    <source>
        <dbReference type="EMBL" id="CAG8693436.1"/>
    </source>
</evidence>
<sequence length="235" mass="25806">MSKPTSQDIIDRGDYLEPNFDASSLLVANLRAVLQHHDVSFPANASKASLIQAFEDNIVPNAKKYRRIRQANAAIRSDASDILDGETGNYLEVRSGDDHADIANKKNELSHRFGEGHHASLQLKHPDECPVLAQHERQSRKSTGALETSTYRLRNEEESDDAGLTSSNISWGAGDQSSMWEDNNPFQRASPRLEDMSSSINKPRKSSARPSSGHEPAPSTTEQNIFPVAGSLDLG</sequence>
<dbReference type="Proteomes" id="UP000789525">
    <property type="component" value="Unassembled WGS sequence"/>
</dbReference>
<evidence type="ECO:0000313" key="2">
    <source>
        <dbReference type="Proteomes" id="UP000789525"/>
    </source>
</evidence>
<keyword evidence="2" id="KW-1185">Reference proteome</keyword>
<organism evidence="1 2">
    <name type="scientific">Acaulospora colombiana</name>
    <dbReference type="NCBI Taxonomy" id="27376"/>
    <lineage>
        <taxon>Eukaryota</taxon>
        <taxon>Fungi</taxon>
        <taxon>Fungi incertae sedis</taxon>
        <taxon>Mucoromycota</taxon>
        <taxon>Glomeromycotina</taxon>
        <taxon>Glomeromycetes</taxon>
        <taxon>Diversisporales</taxon>
        <taxon>Acaulosporaceae</taxon>
        <taxon>Acaulospora</taxon>
    </lineage>
</organism>
<comment type="caution">
    <text evidence="1">The sequence shown here is derived from an EMBL/GenBank/DDBJ whole genome shotgun (WGS) entry which is preliminary data.</text>
</comment>
<feature type="non-terminal residue" evidence="1">
    <location>
        <position position="235"/>
    </location>
</feature>
<name>A0ACA9P6R6_9GLOM</name>
<proteinExistence type="predicted"/>
<dbReference type="EMBL" id="CAJVPT010030155">
    <property type="protein sequence ID" value="CAG8693436.1"/>
    <property type="molecule type" value="Genomic_DNA"/>
</dbReference>
<protein>
    <submittedName>
        <fullName evidence="1">14294_t:CDS:1</fullName>
    </submittedName>
</protein>
<accession>A0ACA9P6R6</accession>
<gene>
    <name evidence="1" type="ORF">ACOLOM_LOCUS9931</name>
</gene>
<reference evidence="1" key="1">
    <citation type="submission" date="2021-06" db="EMBL/GenBank/DDBJ databases">
        <authorList>
            <person name="Kallberg Y."/>
            <person name="Tangrot J."/>
            <person name="Rosling A."/>
        </authorList>
    </citation>
    <scope>NUCLEOTIDE SEQUENCE</scope>
    <source>
        <strain evidence="1">CL356</strain>
    </source>
</reference>